<keyword evidence="2" id="KW-1185">Reference proteome</keyword>
<comment type="caution">
    <text evidence="1">The sequence shown here is derived from an EMBL/GenBank/DDBJ whole genome shotgun (WGS) entry which is preliminary data.</text>
</comment>
<accession>A0AA47M2M6</accession>
<evidence type="ECO:0000313" key="2">
    <source>
        <dbReference type="Proteomes" id="UP001174136"/>
    </source>
</evidence>
<name>A0AA47M2M6_MERPO</name>
<organism evidence="1 2">
    <name type="scientific">Merluccius polli</name>
    <name type="common">Benguela hake</name>
    <name type="synonym">Merluccius cadenati</name>
    <dbReference type="NCBI Taxonomy" id="89951"/>
    <lineage>
        <taxon>Eukaryota</taxon>
        <taxon>Metazoa</taxon>
        <taxon>Chordata</taxon>
        <taxon>Craniata</taxon>
        <taxon>Vertebrata</taxon>
        <taxon>Euteleostomi</taxon>
        <taxon>Actinopterygii</taxon>
        <taxon>Neopterygii</taxon>
        <taxon>Teleostei</taxon>
        <taxon>Neoteleostei</taxon>
        <taxon>Acanthomorphata</taxon>
        <taxon>Zeiogadaria</taxon>
        <taxon>Gadariae</taxon>
        <taxon>Gadiformes</taxon>
        <taxon>Gadoidei</taxon>
        <taxon>Merlucciidae</taxon>
        <taxon>Merluccius</taxon>
    </lineage>
</organism>
<dbReference type="EMBL" id="JAOPHQ010006267">
    <property type="protein sequence ID" value="KAK0132379.1"/>
    <property type="molecule type" value="Genomic_DNA"/>
</dbReference>
<protein>
    <submittedName>
        <fullName evidence="1">Uncharacterized protein</fullName>
    </submittedName>
</protein>
<gene>
    <name evidence="1" type="ORF">N1851_032745</name>
</gene>
<evidence type="ECO:0000313" key="1">
    <source>
        <dbReference type="EMBL" id="KAK0132379.1"/>
    </source>
</evidence>
<dbReference type="Proteomes" id="UP001174136">
    <property type="component" value="Unassembled WGS sequence"/>
</dbReference>
<sequence>MADAAKASTDAVCYFGYVQKLYNLFSAAPQRWEVLNQRVNITLKSWSETRWESQINSVMPVRYQSPDIREALIQIRDKTTDAGRGDRVLPFPNLYSGLD</sequence>
<proteinExistence type="predicted"/>
<dbReference type="AlphaFoldDB" id="A0AA47M2M6"/>
<reference evidence="1" key="1">
    <citation type="journal article" date="2023" name="Front. Mar. Sci.">
        <title>A new Merluccius polli reference genome to investigate the effects of global change in West African waters.</title>
        <authorList>
            <person name="Mateo J.L."/>
            <person name="Blanco-Fernandez C."/>
            <person name="Garcia-Vazquez E."/>
            <person name="Machado-Schiaffino G."/>
        </authorList>
    </citation>
    <scope>NUCLEOTIDE SEQUENCE</scope>
    <source>
        <strain evidence="1">C29</strain>
        <tissue evidence="1">Fin</tissue>
    </source>
</reference>